<feature type="transmembrane region" description="Helical" evidence="11">
    <location>
        <begin position="176"/>
        <end position="196"/>
    </location>
</feature>
<sequence>MCLEVHREGGNLMTGVENIKECLPHDGYLLCFAKHQKGKEDQDLCMDQAEEWDRSDIKGLQTNPDSLQAREGLIQGKLEKPYVAASDQRQKFSKCHDNVEGEFDKMNEKNMHEAGYKFSSLRTPLLQMPMCKSNVRNACIQQDFCRTLRNRKKQYSLLPLQQLLVRATFDHFTAILFRHNGLSVAYLIFLLLIPLFPEPTAGTIKGSTRQLLRTITYTSFTFLVLQVAFQIAFYYLPPNGSRWEVLLCHFGLLRLSRVDAGNIFRLLVPDIGMFFSSIVVTRLYAKLVKPQNPKMQLCSEDEEQNEEEGYETETEDSYEEESSSEDELGKEAGFKKPVFIQKAIVFLAGLKSIVDVMLRNAGKVVATLLLGVAGIILPSATSATYFFTFLGLCSWWSCHLPIALVTFSSLCVMMAIFSAGHLTALYLYQLPYFQDLIPPDDIYARLLGMTAIIKTNITESWKLQLHPGLTWPVFFNPPVLLVLYYALVVLLQQWALNPKEHREEDVHLPPAEHNSLELETMSWVAKNEENKVTYISSGNWQDMACLYCEQDTGCEIPAHKHEGLSPPLSEDPASPENADSDGNKTSTLAMLGQFILNQSYTSALIAMMVWSITHISWLTFVLLIWACIIWMARDRRFYAMYSSPFLVTYGNILLVLSFFVGFNISQEEVFPGISTSVLIDFDLKPYSLPCVHLAAKISYAFTFWLLLKQHVIERRLKEKEDSLKEVAVNETEGNKPNNFLLEIFGSLLKGILDKYWICFCAAMFFVVSFSGKVVVYKILYILLFLLCVTLYQIHYEWWRRILKGFWLTVVSYSMVVLMTIYVFQFQSTSGFFLLTLAVSEERLKDLGLEKFDTVELFAKILLPSAFLLACILQLHYFHKDFLKITDLRNVPGDAFTLGSKKKTETNVHLLADMLKESVWKLQKGVAANEPPGETQTSLDKTGNATVDEEAMIEAQSEKSGESTSNWTLVIDKSASCLLKLLEMVHEIQVLAWRILELHVLKIVSIWIIWISLQEVSMMNYPFFILWVFALPYPKLRPHASQICAIWSSVMVICRMMYQLKFVKPHEYSSNCTERLYQNGTYYHDNRDELLQKSVLYVAPVDPAVWYGGFQKCDDSVLPCLKNHLTILGLTAMEVTVHRHQLFYRTQNQLIPPLTGSIFESVTREHLDDGLLSCIKYFINYGFYKFGLEMCLLAAVNVIMYRMDFFAFIHACWLIYLLWLHRRKAMAEVWPRYCCFLACILVFQYLLCIGFPPGFCKDYPWRTSRWSVHSNFIKWLYLPDFAKRPDATFLLYDFLLLLFASLQCQVFEDENKVHVRMQAGDNVEISYELDPAALSQYSPVPNFVRCRSYLDMAKMVVFSYHFWFVLCLIFITGTTQISIFCVGYLVACFYFMLFGSNLLLEPVKNILRQWDYLIAYTVLVIAMKNLLAIGACAYLEKLLRNHCWLIQTFGMFCTIPGYDLEIPEDETCELPENKAGIFWDAISLTFLLVQRRVFTSYYYLYVVADLKAANILAFRGAELFEAKLKKSVLFRLEEEEKSLQVMRRQMELIRSKQKKGDKLKERVPSPEKATVKPSAEDQELLDTEGGQKKENEDKKWWQPWVTHTSVIQAGSYCLFETDSEDEEEEGDTEQKEEEESKRKTAFQLAHEAWMTNSKSALRTREQDEIREQRKKEQLGEDMKGASFEEEAERLITEEPLDEPEDIIQRVINIVKLAWVLVQVLLDDTTEAVNSLCKDNLDIAKVLRIERCMLWRETNRGKEASADTVLQYYNLKKSQKVQRSACEGNKMETAKEDQSDENTLSEYQQMPREDIQQPYESMASREPEEAAEETNGDESGEKEEDEDSIKGTEPETTTRPASCMVLANLGSRSLETEDYVTSPSIQKTKVAGGLLNEVPVMTASDLLLNRTFHDNELEQSDKFYERLPRLLKLGFALYSAMVSKSEMLCYFVIILNHMVSASILTLVLPILVFMWAMLSIPRPTKFFWIIAIIYTQITVAVKYFSQFGFFPWSSKLYCALHGEEPFALPNIVGIEKKDGYVHFDLVQLLALFFHRSILKCHGLWDAKGTDVPDLKKTILTRRQKKKQSRVDLEESEAESGTWHLFRHHHLSKIAFRRRQTGSANEGKPQKEAWKRWNLFRKQPSRNKKLAKKTLKQHLVKIKKLAIKTALQIYQPIRQFFYNIIHPEFSPVCDVYALMFLVDAINFIIIIFGYGAFGKYSAAADITESLSEDQVPQAFLAMLLLQFGTMIADRAIYLRKTMFGKCVFQVVLVFGIHFWMFFILPGVTDRRFNKNHVAQLWYLVKCIYFGLSAYQIKCGYPKQILGNFLTKSYNCINLFLFQGFRMVPFLIELRAIMDWVWTDTTLSLSNWICVEDLYANIFIMKCLRESEKRYPQPAGQKKKMVVKYGMGGCLIFILIFILWFPLLLMSLVKAVAGVVNQPLDISVKITIGGYEPLFTMSAQQRNLIPFTQAAYTDLTAQYAFHPAAMQFIVNYNAEDIVTAKIKSNASLLWHISPASREIMIEELSKSTAIYVHLYWTVQRNASLVKNVEASGQYVVRYKEKEIREQIVQMLKGVRKEPILLPGLIPRYFRANAGVEAKTAHRLQVVHSHKPKDVEKMAFFRNVTIKLHQLPSNLSSSKATEWWIIQEQSPTCLNNACSKNMELIIFNDKVSPASLGFLEGYGVVGLYMSVVFVIGKFIREFFCGISRSIMFEELPNVDRILKLCRDIFLVREIGELELEEQLFAKLIFLYRSPETMIKWTKELN</sequence>
<feature type="transmembrane region" description="Helical" evidence="11">
    <location>
        <begin position="1941"/>
        <end position="1974"/>
    </location>
</feature>
<feature type="compositionally biased region" description="Basic and acidic residues" evidence="10">
    <location>
        <begin position="1657"/>
        <end position="1678"/>
    </location>
</feature>
<evidence type="ECO:0000256" key="6">
    <source>
        <dbReference type="ARBA" id="ARBA00022989"/>
    </source>
</evidence>
<feature type="transmembrane region" description="Helical" evidence="11">
    <location>
        <begin position="1288"/>
        <end position="1306"/>
    </location>
</feature>
<feature type="transmembrane region" description="Helical" evidence="11">
    <location>
        <begin position="686"/>
        <end position="707"/>
    </location>
</feature>
<keyword evidence="7" id="KW-0406">Ion transport</keyword>
<name>A0A3Q0GM25_ALLSI</name>
<feature type="transmembrane region" description="Helical" evidence="11">
    <location>
        <begin position="1232"/>
        <end position="1254"/>
    </location>
</feature>
<feature type="compositionally biased region" description="Acidic residues" evidence="10">
    <location>
        <begin position="1823"/>
        <end position="1841"/>
    </location>
</feature>
<evidence type="ECO:0000256" key="1">
    <source>
        <dbReference type="ARBA" id="ARBA00004651"/>
    </source>
</evidence>
<dbReference type="Proteomes" id="UP000189705">
    <property type="component" value="Unplaced"/>
</dbReference>
<feature type="compositionally biased region" description="Acidic residues" evidence="10">
    <location>
        <begin position="299"/>
        <end position="323"/>
    </location>
</feature>
<evidence type="ECO:0000256" key="5">
    <source>
        <dbReference type="ARBA" id="ARBA00022692"/>
    </source>
</evidence>
<feature type="transmembrane region" description="Helical" evidence="11">
    <location>
        <begin position="2188"/>
        <end position="2210"/>
    </location>
</feature>
<feature type="transmembrane region" description="Helical" evidence="11">
    <location>
        <begin position="2401"/>
        <end position="2425"/>
    </location>
</feature>
<feature type="transmembrane region" description="Helical" evidence="11">
    <location>
        <begin position="217"/>
        <end position="236"/>
    </location>
</feature>
<evidence type="ECO:0000256" key="2">
    <source>
        <dbReference type="ARBA" id="ARBA00007821"/>
    </source>
</evidence>
<accession>A0A3Q0GM25</accession>
<dbReference type="InterPro" id="IPR031334">
    <property type="entry name" value="Piezo_cap_dom"/>
</dbReference>
<evidence type="ECO:0000256" key="10">
    <source>
        <dbReference type="SAM" id="MobiDB-lite"/>
    </source>
</evidence>
<organism evidence="17 18">
    <name type="scientific">Alligator sinensis</name>
    <name type="common">Chinese alligator</name>
    <dbReference type="NCBI Taxonomy" id="38654"/>
    <lineage>
        <taxon>Eukaryota</taxon>
        <taxon>Metazoa</taxon>
        <taxon>Chordata</taxon>
        <taxon>Craniata</taxon>
        <taxon>Vertebrata</taxon>
        <taxon>Euteleostomi</taxon>
        <taxon>Archelosauria</taxon>
        <taxon>Archosauria</taxon>
        <taxon>Crocodylia</taxon>
        <taxon>Alligatoridae</taxon>
        <taxon>Alligatorinae</taxon>
        <taxon>Alligator</taxon>
    </lineage>
</organism>
<dbReference type="Pfam" id="PF12166">
    <property type="entry name" value="Piezo_cap"/>
    <property type="match status" value="1"/>
</dbReference>
<dbReference type="GeneID" id="102383865"/>
<feature type="transmembrane region" description="Helical" evidence="11">
    <location>
        <begin position="615"/>
        <end position="632"/>
    </location>
</feature>
<feature type="compositionally biased region" description="Basic and acidic residues" evidence="10">
    <location>
        <begin position="1551"/>
        <end position="1564"/>
    </location>
</feature>
<protein>
    <submittedName>
        <fullName evidence="18">Piezo-type mechanosensitive ion channel component 2-like</fullName>
    </submittedName>
</protein>
<evidence type="ECO:0000313" key="17">
    <source>
        <dbReference type="Proteomes" id="UP000189705"/>
    </source>
</evidence>
<evidence type="ECO:0000256" key="4">
    <source>
        <dbReference type="ARBA" id="ARBA00022475"/>
    </source>
</evidence>
<gene>
    <name evidence="18" type="primary">LOC102383865</name>
</gene>
<feature type="transmembrane region" description="Helical" evidence="11">
    <location>
        <begin position="469"/>
        <end position="491"/>
    </location>
</feature>
<keyword evidence="6 11" id="KW-1133">Transmembrane helix</keyword>
<feature type="compositionally biased region" description="Basic and acidic residues" evidence="10">
    <location>
        <begin position="1584"/>
        <end position="1594"/>
    </location>
</feature>
<feature type="domain" description="Piezo transmembrane helical unit" evidence="14">
    <location>
        <begin position="1936"/>
        <end position="2059"/>
    </location>
</feature>
<dbReference type="Pfam" id="PF24871">
    <property type="entry name" value="Piezo_TM1-24"/>
    <property type="match status" value="1"/>
</dbReference>
<feature type="domain" description="Piezo non-specific cation channel cap" evidence="12">
    <location>
        <begin position="2461"/>
        <end position="2758"/>
    </location>
</feature>
<feature type="transmembrane region" description="Helical" evidence="11">
    <location>
        <begin position="1361"/>
        <end position="1392"/>
    </location>
</feature>
<dbReference type="InParanoid" id="A0A3Q0GM25"/>
<dbReference type="InterPro" id="IPR031805">
    <property type="entry name" value="Piezo_TM25-28"/>
</dbReference>
<evidence type="ECO:0000256" key="7">
    <source>
        <dbReference type="ARBA" id="ARBA00023065"/>
    </source>
</evidence>
<keyword evidence="9" id="KW-0407">Ion channel</keyword>
<dbReference type="Pfam" id="PF23188">
    <property type="entry name" value="THU_Piezo1"/>
    <property type="match status" value="1"/>
</dbReference>
<feature type="transmembrane region" description="Helical" evidence="11">
    <location>
        <begin position="2289"/>
        <end position="2307"/>
    </location>
</feature>
<dbReference type="PANTHER" id="PTHR47049:SF7">
    <property type="entry name" value="PIEZO-TYPE MECHANOSENSITIVE ION CHANNEL COMPONENT 2 ISOFORM X1"/>
    <property type="match status" value="1"/>
</dbReference>
<feature type="transmembrane region" description="Helical" evidence="11">
    <location>
        <begin position="402"/>
        <end position="428"/>
    </location>
</feature>
<dbReference type="STRING" id="38654.A0A3Q0GM25"/>
<feature type="domain" description="Piezo THU9 and anchor" evidence="16">
    <location>
        <begin position="2187"/>
        <end position="2423"/>
    </location>
</feature>
<dbReference type="GO" id="GO:0008381">
    <property type="term" value="F:mechanosensitive monoatomic ion channel activity"/>
    <property type="evidence" value="ECO:0007669"/>
    <property type="project" value="InterPro"/>
</dbReference>
<feature type="transmembrane region" description="Helical" evidence="11">
    <location>
        <begin position="1204"/>
        <end position="1220"/>
    </location>
</feature>
<feature type="region of interest" description="Disordered" evidence="10">
    <location>
        <begin position="559"/>
        <end position="582"/>
    </location>
</feature>
<evidence type="ECO:0000259" key="16">
    <source>
        <dbReference type="Pfam" id="PF24874"/>
    </source>
</evidence>
<reference evidence="18" key="1">
    <citation type="submission" date="2025-08" db="UniProtKB">
        <authorList>
            <consortium name="RefSeq"/>
        </authorList>
    </citation>
    <scope>IDENTIFICATION</scope>
</reference>
<feature type="region of interest" description="Disordered" evidence="10">
    <location>
        <begin position="296"/>
        <end position="323"/>
    </location>
</feature>
<feature type="domain" description="Piezo TM1-24" evidence="15">
    <location>
        <begin position="178"/>
        <end position="883"/>
    </location>
</feature>
<feature type="compositionally biased region" description="Acidic residues" evidence="10">
    <location>
        <begin position="1616"/>
        <end position="1632"/>
    </location>
</feature>
<evidence type="ECO:0000259" key="13">
    <source>
        <dbReference type="Pfam" id="PF15917"/>
    </source>
</evidence>
<keyword evidence="4" id="KW-1003">Cell membrane</keyword>
<keyword evidence="17" id="KW-1185">Reference proteome</keyword>
<evidence type="ECO:0000256" key="9">
    <source>
        <dbReference type="ARBA" id="ARBA00023303"/>
    </source>
</evidence>
<evidence type="ECO:0000313" key="18">
    <source>
        <dbReference type="RefSeq" id="XP_025060487.1"/>
    </source>
</evidence>
<dbReference type="KEGG" id="asn:102383865"/>
<dbReference type="Pfam" id="PF15917">
    <property type="entry name" value="Piezo_TM25-28"/>
    <property type="match status" value="1"/>
</dbReference>
<dbReference type="PANTHER" id="PTHR47049">
    <property type="entry name" value="PIEZO-TYPE MECHANOSENSITIVE ION CHANNEL HOMOLOG"/>
    <property type="match status" value="1"/>
</dbReference>
<evidence type="ECO:0000259" key="12">
    <source>
        <dbReference type="Pfam" id="PF12166"/>
    </source>
</evidence>
<feature type="transmembrane region" description="Helical" evidence="11">
    <location>
        <begin position="1412"/>
        <end position="1434"/>
    </location>
</feature>
<comment type="subcellular location">
    <subcellularLocation>
        <location evidence="1">Cell membrane</location>
        <topology evidence="1">Multi-pass membrane protein</topology>
    </subcellularLocation>
</comment>
<evidence type="ECO:0000256" key="3">
    <source>
        <dbReference type="ARBA" id="ARBA00022448"/>
    </source>
</evidence>
<evidence type="ECO:0000259" key="15">
    <source>
        <dbReference type="Pfam" id="PF24871"/>
    </source>
</evidence>
<evidence type="ECO:0000259" key="14">
    <source>
        <dbReference type="Pfam" id="PF23188"/>
    </source>
</evidence>
<dbReference type="InterPro" id="IPR027272">
    <property type="entry name" value="Piezo"/>
</dbReference>
<dbReference type="InterPro" id="IPR056769">
    <property type="entry name" value="Piezo_TM1-24"/>
</dbReference>
<comment type="similarity">
    <text evidence="2">Belongs to the PIEZO (TC 1.A.75) family.</text>
</comment>
<feature type="transmembrane region" description="Helical" evidence="11">
    <location>
        <begin position="2259"/>
        <end position="2277"/>
    </location>
</feature>
<evidence type="ECO:0000256" key="8">
    <source>
        <dbReference type="ARBA" id="ARBA00023136"/>
    </source>
</evidence>
<feature type="domain" description="Piezo TM25-28" evidence="13">
    <location>
        <begin position="1330"/>
        <end position="1661"/>
    </location>
</feature>
<feature type="transmembrane region" description="Helical" evidence="11">
    <location>
        <begin position="1980"/>
        <end position="1999"/>
    </location>
</feature>
<keyword evidence="5 11" id="KW-0812">Transmembrane</keyword>
<feature type="transmembrane region" description="Helical" evidence="11">
    <location>
        <begin position="775"/>
        <end position="793"/>
    </location>
</feature>
<feature type="region of interest" description="Disordered" evidence="10">
    <location>
        <begin position="1551"/>
        <end position="1594"/>
    </location>
</feature>
<feature type="transmembrane region" description="Helical" evidence="11">
    <location>
        <begin position="751"/>
        <end position="769"/>
    </location>
</feature>
<feature type="transmembrane region" description="Helical" evidence="11">
    <location>
        <begin position="644"/>
        <end position="666"/>
    </location>
</feature>
<feature type="transmembrane region" description="Helical" evidence="11">
    <location>
        <begin position="856"/>
        <end position="877"/>
    </location>
</feature>
<feature type="transmembrane region" description="Helical" evidence="11">
    <location>
        <begin position="1003"/>
        <end position="1027"/>
    </location>
</feature>
<feature type="region of interest" description="Disordered" evidence="10">
    <location>
        <begin position="1655"/>
        <end position="1678"/>
    </location>
</feature>
<dbReference type="InterPro" id="IPR056770">
    <property type="entry name" value="Piezo_THU9_anchor"/>
</dbReference>
<evidence type="ECO:0000256" key="11">
    <source>
        <dbReference type="SAM" id="Phobius"/>
    </source>
</evidence>
<dbReference type="InterPro" id="IPR056768">
    <property type="entry name" value="THU_Piezo"/>
</dbReference>
<dbReference type="RefSeq" id="XP_025060487.1">
    <property type="nucleotide sequence ID" value="XM_025204702.1"/>
</dbReference>
<dbReference type="GO" id="GO:0005886">
    <property type="term" value="C:plasma membrane"/>
    <property type="evidence" value="ECO:0007669"/>
    <property type="project" value="UniProtKB-SubCell"/>
</dbReference>
<feature type="transmembrane region" description="Helical" evidence="11">
    <location>
        <begin position="364"/>
        <end position="390"/>
    </location>
</feature>
<feature type="region of interest" description="Disordered" evidence="10">
    <location>
        <begin position="1777"/>
        <end position="1856"/>
    </location>
</feature>
<feature type="transmembrane region" description="Helical" evidence="11">
    <location>
        <begin position="263"/>
        <end position="285"/>
    </location>
</feature>
<proteinExistence type="inferred from homology"/>
<feature type="region of interest" description="Disordered" evidence="10">
    <location>
        <begin position="1616"/>
        <end position="1638"/>
    </location>
</feature>
<keyword evidence="8 11" id="KW-0472">Membrane</keyword>
<keyword evidence="3" id="KW-0813">Transport</keyword>
<feature type="transmembrane region" description="Helical" evidence="11">
    <location>
        <begin position="805"/>
        <end position="823"/>
    </location>
</feature>
<dbReference type="Pfam" id="PF24874">
    <property type="entry name" value="Piezo_THU9_anchor"/>
    <property type="match status" value="1"/>
</dbReference>